<dbReference type="AlphaFoldDB" id="A0A2P2EB25"/>
<dbReference type="Gene3D" id="2.40.128.590">
    <property type="entry name" value="CpcT/CpeT domain"/>
    <property type="match status" value="1"/>
</dbReference>
<dbReference type="InterPro" id="IPR010404">
    <property type="entry name" value="CpcT/CpeT"/>
</dbReference>
<dbReference type="InterPro" id="IPR038672">
    <property type="entry name" value="CpcT/CpeT_sf"/>
</dbReference>
<dbReference type="OrthoDB" id="6378475at2"/>
<dbReference type="CDD" id="cd16338">
    <property type="entry name" value="CpcT"/>
    <property type="match status" value="1"/>
</dbReference>
<dbReference type="Pfam" id="PF06206">
    <property type="entry name" value="CpeT"/>
    <property type="match status" value="1"/>
</dbReference>
<dbReference type="GO" id="GO:0016829">
    <property type="term" value="F:lyase activity"/>
    <property type="evidence" value="ECO:0007669"/>
    <property type="project" value="UniProtKB-KW"/>
</dbReference>
<name>A0A2P2EB25_9PROT</name>
<keyword evidence="1" id="KW-0456">Lyase</keyword>
<dbReference type="Proteomes" id="UP000245086">
    <property type="component" value="Unassembled WGS sequence"/>
</dbReference>
<reference evidence="1 2" key="1">
    <citation type="journal article" date="2018" name="Genome Announc.">
        <title>Draft Genome Sequence of "Candidatus Phycosocius bacilliformis," an Alphaproteobacterial Ectosymbiont of the Hydrocarbon-Producing Green Alga Botryococcus braunii.</title>
        <authorList>
            <person name="Tanabe Y."/>
            <person name="Yamaguchi H."/>
            <person name="Watanabe M.M."/>
        </authorList>
    </citation>
    <scope>NUCLEOTIDE SEQUENCE [LARGE SCALE GENOMIC DNA]</scope>
    <source>
        <strain evidence="1 2">BOTRYCO-2</strain>
    </source>
</reference>
<evidence type="ECO:0000313" key="2">
    <source>
        <dbReference type="Proteomes" id="UP000245086"/>
    </source>
</evidence>
<sequence length="411" mass="44653">MDVSTRHSLRLLTGLGISTLAWCGLLTPVQASEPAAQSAPAAATPAHAAPALLPPAALPADKTNLPKEMTPEGVVEELVEQTLKEVVEANTNPQPVPVPLRSLTPVQLDVLNKDLLDLADLLAGRWDNELQTFFEPELNIPPALRHERLHVAVKPLTLPEFGPVSFYAEYRKGGEAGAVVRQRIWTLSVDKDLGAVRMTGFAPKDGKPLEGLWQEGKIAPQPESLKKEAFTPVPGCDIIWRRQGEGFAGSTRPAACKLVTNADKRVLSVSEQHIVSAGLWEVRDVGVDERGVRVFGGAESPPTRLRRAQTFTCWASVPKGNDRVFATDLVLHDQGGVATARFEGGASVRVRLRNVDWPIGQNRPSLTLYLLDREGDRASGYAWGEPLASRLALDVGGIQVSCTRDPRAQWR</sequence>
<protein>
    <submittedName>
        <fullName evidence="1">Chromophore lyase CpcT/CpeT</fullName>
    </submittedName>
</protein>
<keyword evidence="2" id="KW-1185">Reference proteome</keyword>
<dbReference type="EMBL" id="BFBR01000005">
    <property type="protein sequence ID" value="GBF58252.1"/>
    <property type="molecule type" value="Genomic_DNA"/>
</dbReference>
<proteinExistence type="predicted"/>
<organism evidence="1 2">
    <name type="scientific">Candidatus Phycosocius bacilliformis</name>
    <dbReference type="NCBI Taxonomy" id="1445552"/>
    <lineage>
        <taxon>Bacteria</taxon>
        <taxon>Pseudomonadati</taxon>
        <taxon>Pseudomonadota</taxon>
        <taxon>Alphaproteobacteria</taxon>
        <taxon>Caulobacterales</taxon>
        <taxon>Caulobacterales incertae sedis</taxon>
        <taxon>Candidatus Phycosocius</taxon>
    </lineage>
</organism>
<accession>A0A2P2EB25</accession>
<gene>
    <name evidence="1" type="primary">cpcT_2</name>
    <name evidence="1" type="ORF">PbB2_01924</name>
</gene>
<comment type="caution">
    <text evidence="1">The sequence shown here is derived from an EMBL/GenBank/DDBJ whole genome shotgun (WGS) entry which is preliminary data.</text>
</comment>
<dbReference type="RefSeq" id="WP_108985106.1">
    <property type="nucleotide sequence ID" value="NZ_BFBR01000005.1"/>
</dbReference>
<evidence type="ECO:0000313" key="1">
    <source>
        <dbReference type="EMBL" id="GBF58252.1"/>
    </source>
</evidence>